<sequence>MPVRRATLETDCEVERRRRRMGAVGVKRSAVAAVWELFCLLGAALHARLEREAACGEKCALRGLGITGRSEQTL</sequence>
<evidence type="ECO:0000313" key="1">
    <source>
        <dbReference type="EMBL" id="KAJ1091319.1"/>
    </source>
</evidence>
<dbReference type="EMBL" id="JANPWB010000015">
    <property type="protein sequence ID" value="KAJ1091319.1"/>
    <property type="molecule type" value="Genomic_DNA"/>
</dbReference>
<gene>
    <name evidence="1" type="ORF">NDU88_004446</name>
</gene>
<reference evidence="1" key="1">
    <citation type="journal article" date="2022" name="bioRxiv">
        <title>Sequencing and chromosome-scale assembly of the giantPleurodeles waltlgenome.</title>
        <authorList>
            <person name="Brown T."/>
            <person name="Elewa A."/>
            <person name="Iarovenko S."/>
            <person name="Subramanian E."/>
            <person name="Araus A.J."/>
            <person name="Petzold A."/>
            <person name="Susuki M."/>
            <person name="Suzuki K.-i.T."/>
            <person name="Hayashi T."/>
            <person name="Toyoda A."/>
            <person name="Oliveira C."/>
            <person name="Osipova E."/>
            <person name="Leigh N.D."/>
            <person name="Simon A."/>
            <person name="Yun M.H."/>
        </authorList>
    </citation>
    <scope>NUCLEOTIDE SEQUENCE</scope>
    <source>
        <strain evidence="1">20211129_DDA</strain>
        <tissue evidence="1">Liver</tissue>
    </source>
</reference>
<keyword evidence="2" id="KW-1185">Reference proteome</keyword>
<protein>
    <submittedName>
        <fullName evidence="1">Uncharacterized protein</fullName>
    </submittedName>
</protein>
<name>A0AAV7LLC4_PLEWA</name>
<evidence type="ECO:0000313" key="2">
    <source>
        <dbReference type="Proteomes" id="UP001066276"/>
    </source>
</evidence>
<proteinExistence type="predicted"/>
<dbReference type="Proteomes" id="UP001066276">
    <property type="component" value="Chromosome 11"/>
</dbReference>
<comment type="caution">
    <text evidence="1">The sequence shown here is derived from an EMBL/GenBank/DDBJ whole genome shotgun (WGS) entry which is preliminary data.</text>
</comment>
<dbReference type="AlphaFoldDB" id="A0AAV7LLC4"/>
<accession>A0AAV7LLC4</accession>
<organism evidence="1 2">
    <name type="scientific">Pleurodeles waltl</name>
    <name type="common">Iberian ribbed newt</name>
    <dbReference type="NCBI Taxonomy" id="8319"/>
    <lineage>
        <taxon>Eukaryota</taxon>
        <taxon>Metazoa</taxon>
        <taxon>Chordata</taxon>
        <taxon>Craniata</taxon>
        <taxon>Vertebrata</taxon>
        <taxon>Euteleostomi</taxon>
        <taxon>Amphibia</taxon>
        <taxon>Batrachia</taxon>
        <taxon>Caudata</taxon>
        <taxon>Salamandroidea</taxon>
        <taxon>Salamandridae</taxon>
        <taxon>Pleurodelinae</taxon>
        <taxon>Pleurodeles</taxon>
    </lineage>
</organism>